<dbReference type="CDD" id="cd02650">
    <property type="entry name" value="nuc_hydro_CaPnhB"/>
    <property type="match status" value="1"/>
</dbReference>
<dbReference type="AlphaFoldDB" id="A0A023CUC2"/>
<dbReference type="PANTHER" id="PTHR12304:SF4">
    <property type="entry name" value="URIDINE NUCLEOSIDASE"/>
    <property type="match status" value="1"/>
</dbReference>
<organism evidence="4 5">
    <name type="scientific">Liquorilactobacillus sucicola DSM 21376 = JCM 15457</name>
    <dbReference type="NCBI Taxonomy" id="1423806"/>
    <lineage>
        <taxon>Bacteria</taxon>
        <taxon>Bacillati</taxon>
        <taxon>Bacillota</taxon>
        <taxon>Bacilli</taxon>
        <taxon>Lactobacillales</taxon>
        <taxon>Lactobacillaceae</taxon>
        <taxon>Liquorilactobacillus</taxon>
    </lineage>
</organism>
<keyword evidence="1 4" id="KW-0378">Hydrolase</keyword>
<keyword evidence="5" id="KW-1185">Reference proteome</keyword>
<dbReference type="Gene3D" id="3.90.245.10">
    <property type="entry name" value="Ribonucleoside hydrolase-like"/>
    <property type="match status" value="1"/>
</dbReference>
<dbReference type="GO" id="GO:0008477">
    <property type="term" value="F:purine nucleosidase activity"/>
    <property type="evidence" value="ECO:0007669"/>
    <property type="project" value="TreeGrafter"/>
</dbReference>
<evidence type="ECO:0000256" key="2">
    <source>
        <dbReference type="ARBA" id="ARBA00023295"/>
    </source>
</evidence>
<evidence type="ECO:0000259" key="3">
    <source>
        <dbReference type="Pfam" id="PF01156"/>
    </source>
</evidence>
<dbReference type="SUPFAM" id="SSF53590">
    <property type="entry name" value="Nucleoside hydrolase"/>
    <property type="match status" value="1"/>
</dbReference>
<sequence length="321" mass="34650">MSISKKKMILDLDTGIDDALALAYALADPDCDLIGIIGSYGNVYVEQGVQNSLDLLALLGANDVPVYSGAQHASYTDSFSVLPVSAQIHGKNGVANIKLSKAKRTPEKTSGVDFLIDAAHKYKDQLLFVPTGPLTNLAAAIEKDPTIIDLIGHVTLMGGALTVPGNVSPVAEANIHQDPEAANEVFSSRLPLTMVGLDVTTRTLLTRHETKHWRKLGTKAATVYADLVDYYIDAYKTTNPHLHGCALHDPLAVGVAIDPSLVEKIALNLKVEVKDIYEGRTIGDETRLNNPTVTTDVAVNVDKDRFLDKFMNRLTPLFAAH</sequence>
<name>A0A023CUC2_9LACO</name>
<protein>
    <submittedName>
        <fullName evidence="4">Inosine-uridine preferring nucleoside hydrolase</fullName>
    </submittedName>
</protein>
<feature type="domain" description="Inosine/uridine-preferring nucleoside hydrolase" evidence="3">
    <location>
        <begin position="8"/>
        <end position="308"/>
    </location>
</feature>
<gene>
    <name evidence="4" type="ORF">FD15_GL001948</name>
</gene>
<accession>A0A023CUC2</accession>
<dbReference type="InterPro" id="IPR023186">
    <property type="entry name" value="IUNH"/>
</dbReference>
<dbReference type="PANTHER" id="PTHR12304">
    <property type="entry name" value="INOSINE-URIDINE PREFERRING NUCLEOSIDE HYDROLASE"/>
    <property type="match status" value="1"/>
</dbReference>
<keyword evidence="2" id="KW-0326">Glycosidase</keyword>
<proteinExistence type="predicted"/>
<dbReference type="InterPro" id="IPR001910">
    <property type="entry name" value="Inosine/uridine_hydrolase_dom"/>
</dbReference>
<dbReference type="Pfam" id="PF01156">
    <property type="entry name" value="IU_nuc_hydro"/>
    <property type="match status" value="1"/>
</dbReference>
<dbReference type="PATRIC" id="fig|1423806.3.peg.1984"/>
<dbReference type="GO" id="GO:0005829">
    <property type="term" value="C:cytosol"/>
    <property type="evidence" value="ECO:0007669"/>
    <property type="project" value="TreeGrafter"/>
</dbReference>
<dbReference type="InterPro" id="IPR036452">
    <property type="entry name" value="Ribo_hydro-like"/>
</dbReference>
<dbReference type="EMBL" id="AYZF01000017">
    <property type="protein sequence ID" value="KRN05394.1"/>
    <property type="molecule type" value="Genomic_DNA"/>
</dbReference>
<dbReference type="eggNOG" id="COG1957">
    <property type="taxonomic scope" value="Bacteria"/>
</dbReference>
<evidence type="ECO:0000313" key="5">
    <source>
        <dbReference type="Proteomes" id="UP000050961"/>
    </source>
</evidence>
<dbReference type="STRING" id="1423806.FD15_GL001948"/>
<dbReference type="GO" id="GO:0006152">
    <property type="term" value="P:purine nucleoside catabolic process"/>
    <property type="evidence" value="ECO:0007669"/>
    <property type="project" value="TreeGrafter"/>
</dbReference>
<evidence type="ECO:0000256" key="1">
    <source>
        <dbReference type="ARBA" id="ARBA00022801"/>
    </source>
</evidence>
<comment type="caution">
    <text evidence="4">The sequence shown here is derived from an EMBL/GenBank/DDBJ whole genome shotgun (WGS) entry which is preliminary data.</text>
</comment>
<evidence type="ECO:0000313" key="4">
    <source>
        <dbReference type="EMBL" id="KRN05394.1"/>
    </source>
</evidence>
<reference evidence="4 5" key="1">
    <citation type="journal article" date="2015" name="Genome Announc.">
        <title>Expanding the biotechnology potential of lactobacilli through comparative genomics of 213 strains and associated genera.</title>
        <authorList>
            <person name="Sun Z."/>
            <person name="Harris H.M."/>
            <person name="McCann A."/>
            <person name="Guo C."/>
            <person name="Argimon S."/>
            <person name="Zhang W."/>
            <person name="Yang X."/>
            <person name="Jeffery I.B."/>
            <person name="Cooney J.C."/>
            <person name="Kagawa T.F."/>
            <person name="Liu W."/>
            <person name="Song Y."/>
            <person name="Salvetti E."/>
            <person name="Wrobel A."/>
            <person name="Rasinkangas P."/>
            <person name="Parkhill J."/>
            <person name="Rea M.C."/>
            <person name="O'Sullivan O."/>
            <person name="Ritari J."/>
            <person name="Douillard F.P."/>
            <person name="Paul Ross R."/>
            <person name="Yang R."/>
            <person name="Briner A.E."/>
            <person name="Felis G.E."/>
            <person name="de Vos W.M."/>
            <person name="Barrangou R."/>
            <person name="Klaenhammer T.R."/>
            <person name="Caufield P.W."/>
            <person name="Cui Y."/>
            <person name="Zhang H."/>
            <person name="O'Toole P.W."/>
        </authorList>
    </citation>
    <scope>NUCLEOTIDE SEQUENCE [LARGE SCALE GENOMIC DNA]</scope>
    <source>
        <strain evidence="4 5">DSM 21376</strain>
    </source>
</reference>
<dbReference type="Proteomes" id="UP000050961">
    <property type="component" value="Unassembled WGS sequence"/>
</dbReference>